<sequence length="406" mass="43131">MGGRPRKIKKISKGTFVTVLVINSGSSSLKYQLVNPENGAAIASGLVERIGEEIAFIKHAYGEQEVKLETPVADHSVALAKVLELFDQVGPALSEAGIVAVGHRVVQGGSYFSGPAIITDEVRDLIEGFAPLAPLHNPAHLKGIDVARELMDVPHVAVFDTAFFQSLPAEAATYALDKEVAAKYSIRRYGAHGTSHQYVSGKVTEFLGDSELKQIVLHLGNGASASAVKNGHAVDTSMGLTPLEGLVMGTRTGDIDPAAVFHLSRVGGMSTDEIDTLFNKQSGLKGLTGDNDMRAIRDRATAGDAEARAALDVVVHRLIKYVGAYTAVLGGLDTLTFTAGIGENDPDLRAEVCERLAFMGIKLDLEKNAVRSKEPRVISTENSAIKVLVVPTNEELAIAQQAMSLI</sequence>
<dbReference type="CDD" id="cd24010">
    <property type="entry name" value="ASKHA_NBD_AcK_PK"/>
    <property type="match status" value="1"/>
</dbReference>
<dbReference type="UniPathway" id="UPA00340">
    <property type="reaction ID" value="UER00458"/>
</dbReference>
<comment type="pathway">
    <text evidence="6">Metabolic intermediate biosynthesis; acetyl-CoA biosynthesis; acetyl-CoA from acetate: step 1/2.</text>
</comment>
<keyword evidence="6" id="KW-0963">Cytoplasm</keyword>
<dbReference type="SUPFAM" id="SSF53067">
    <property type="entry name" value="Actin-like ATPase domain"/>
    <property type="match status" value="2"/>
</dbReference>
<keyword evidence="3 6" id="KW-0547">Nucleotide-binding</keyword>
<dbReference type="GO" id="GO:0005524">
    <property type="term" value="F:ATP binding"/>
    <property type="evidence" value="ECO:0007669"/>
    <property type="project" value="UniProtKB-KW"/>
</dbReference>
<name>C0W0X0_9ACTO</name>
<evidence type="ECO:0000256" key="5">
    <source>
        <dbReference type="ARBA" id="ARBA00022840"/>
    </source>
</evidence>
<evidence type="ECO:0000256" key="4">
    <source>
        <dbReference type="ARBA" id="ARBA00022777"/>
    </source>
</evidence>
<dbReference type="EC" id="2.7.2.1" evidence="6"/>
<evidence type="ECO:0000256" key="1">
    <source>
        <dbReference type="ARBA" id="ARBA00008748"/>
    </source>
</evidence>
<comment type="subunit">
    <text evidence="6">Homodimer.</text>
</comment>
<dbReference type="HAMAP" id="MF_00020">
    <property type="entry name" value="Acetate_kinase"/>
    <property type="match status" value="1"/>
</dbReference>
<dbReference type="Gene3D" id="3.30.420.40">
    <property type="match status" value="2"/>
</dbReference>
<feature type="binding site" evidence="6">
    <location>
        <position position="394"/>
    </location>
    <ligand>
        <name>Mg(2+)</name>
        <dbReference type="ChEBI" id="CHEBI:18420"/>
    </ligand>
</feature>
<dbReference type="EMBL" id="ACFG01000030">
    <property type="protein sequence ID" value="EEH63694.1"/>
    <property type="molecule type" value="Genomic_DNA"/>
</dbReference>
<reference evidence="8 9" key="1">
    <citation type="submission" date="2009-01" db="EMBL/GenBank/DDBJ databases">
        <authorList>
            <person name="Qin X."/>
            <person name="Bachman B."/>
            <person name="Battles P."/>
            <person name="Bell A."/>
            <person name="Bess C."/>
            <person name="Bickham C."/>
            <person name="Chaboub L."/>
            <person name="Chen D."/>
            <person name="Coyle M."/>
            <person name="Deiros D.R."/>
            <person name="Dinh H."/>
            <person name="Forbes L."/>
            <person name="Fowler G."/>
            <person name="Francisco L."/>
            <person name="Fu Q."/>
            <person name="Gubbala S."/>
            <person name="Hale W."/>
            <person name="Han Y."/>
            <person name="Hemphill L."/>
            <person name="Highlander S.K."/>
            <person name="Hirani K."/>
            <person name="Hogues M."/>
            <person name="Jackson L."/>
            <person name="Jakkamsetti A."/>
            <person name="Javaid M."/>
            <person name="Jiang H."/>
            <person name="Korchina V."/>
            <person name="Kovar C."/>
            <person name="Lara F."/>
            <person name="Lee S."/>
            <person name="Mata R."/>
            <person name="Mathew T."/>
            <person name="Moen C."/>
            <person name="Morales K."/>
            <person name="Munidasa M."/>
            <person name="Nazareth L."/>
            <person name="Ngo R."/>
            <person name="Nguyen L."/>
            <person name="Okwuonu G."/>
            <person name="Ongeri F."/>
            <person name="Patil S."/>
            <person name="Petrosino J."/>
            <person name="Pham C."/>
            <person name="Pham P."/>
            <person name="Pu L.-L."/>
            <person name="Puazo M."/>
            <person name="Raj R."/>
            <person name="Reid J."/>
            <person name="Rouhana J."/>
            <person name="Saada N."/>
            <person name="Shang Y."/>
            <person name="Simmons D."/>
            <person name="Thornton R."/>
            <person name="Warren J."/>
            <person name="Weissenberger G."/>
            <person name="Zhang J."/>
            <person name="Zhang L."/>
            <person name="Zhou C."/>
            <person name="Zhu D."/>
            <person name="Muzny D."/>
            <person name="Worley K."/>
            <person name="Gibbs R."/>
        </authorList>
    </citation>
    <scope>NUCLEOTIDE SEQUENCE [LARGE SCALE GENOMIC DNA]</scope>
    <source>
        <strain evidence="8 9">DSM 15436</strain>
    </source>
</reference>
<feature type="site" description="Transition state stabilizer" evidence="6">
    <location>
        <position position="251"/>
    </location>
</feature>
<feature type="active site" description="Proton donor/acceptor" evidence="6">
    <location>
        <position position="160"/>
    </location>
</feature>
<proteinExistence type="inferred from homology"/>
<dbReference type="GO" id="GO:0005737">
    <property type="term" value="C:cytoplasm"/>
    <property type="evidence" value="ECO:0007669"/>
    <property type="project" value="UniProtKB-SubCell"/>
</dbReference>
<comment type="subcellular location">
    <subcellularLocation>
        <location evidence="6">Cytoplasm</location>
    </subcellularLocation>
</comment>
<keyword evidence="2 6" id="KW-0808">Transferase</keyword>
<dbReference type="STRING" id="525245.HMPREF0044_0713"/>
<organism evidence="8 9">
    <name type="scientific">Gleimia coleocanis DSM 15436</name>
    <dbReference type="NCBI Taxonomy" id="525245"/>
    <lineage>
        <taxon>Bacteria</taxon>
        <taxon>Bacillati</taxon>
        <taxon>Actinomycetota</taxon>
        <taxon>Actinomycetes</taxon>
        <taxon>Actinomycetales</taxon>
        <taxon>Actinomycetaceae</taxon>
        <taxon>Gleimia</taxon>
    </lineage>
</organism>
<dbReference type="PROSITE" id="PS01076">
    <property type="entry name" value="ACETATE_KINASE_2"/>
    <property type="match status" value="1"/>
</dbReference>
<evidence type="ECO:0000256" key="6">
    <source>
        <dbReference type="HAMAP-Rule" id="MF_00020"/>
    </source>
</evidence>
<comment type="caution">
    <text evidence="8">The sequence shown here is derived from an EMBL/GenBank/DDBJ whole genome shotgun (WGS) entry which is preliminary data.</text>
</comment>
<dbReference type="InterPro" id="IPR043129">
    <property type="entry name" value="ATPase_NBD"/>
</dbReference>
<evidence type="ECO:0000256" key="3">
    <source>
        <dbReference type="ARBA" id="ARBA00022741"/>
    </source>
</evidence>
<dbReference type="NCBIfam" id="TIGR00016">
    <property type="entry name" value="ackA"/>
    <property type="match status" value="1"/>
</dbReference>
<dbReference type="PRINTS" id="PR00471">
    <property type="entry name" value="ACETATEKNASE"/>
</dbReference>
<dbReference type="PANTHER" id="PTHR21060">
    <property type="entry name" value="ACETATE KINASE"/>
    <property type="match status" value="1"/>
</dbReference>
<feature type="site" description="Transition state stabilizer" evidence="6">
    <location>
        <position position="192"/>
    </location>
</feature>
<evidence type="ECO:0000256" key="7">
    <source>
        <dbReference type="RuleBase" id="RU003835"/>
    </source>
</evidence>
<feature type="binding site" evidence="6">
    <location>
        <position position="30"/>
    </location>
    <ligand>
        <name>ATP</name>
        <dbReference type="ChEBI" id="CHEBI:30616"/>
    </ligand>
</feature>
<dbReference type="GO" id="GO:0006083">
    <property type="term" value="P:acetate metabolic process"/>
    <property type="evidence" value="ECO:0007669"/>
    <property type="project" value="TreeGrafter"/>
</dbReference>
<dbReference type="PANTHER" id="PTHR21060:SF15">
    <property type="entry name" value="ACETATE KINASE-RELATED"/>
    <property type="match status" value="1"/>
</dbReference>
<dbReference type="eggNOG" id="COG0282">
    <property type="taxonomic scope" value="Bacteria"/>
</dbReference>
<feature type="binding site" evidence="6">
    <location>
        <begin position="340"/>
        <end position="344"/>
    </location>
    <ligand>
        <name>ATP</name>
        <dbReference type="ChEBI" id="CHEBI:30616"/>
    </ligand>
</feature>
<dbReference type="GO" id="GO:0008776">
    <property type="term" value="F:acetate kinase activity"/>
    <property type="evidence" value="ECO:0007669"/>
    <property type="project" value="UniProtKB-UniRule"/>
</dbReference>
<dbReference type="GO" id="GO:0000287">
    <property type="term" value="F:magnesium ion binding"/>
    <property type="evidence" value="ECO:0007669"/>
    <property type="project" value="UniProtKB-UniRule"/>
</dbReference>
<feature type="binding site" evidence="6">
    <location>
        <position position="104"/>
    </location>
    <ligand>
        <name>substrate</name>
    </ligand>
</feature>
<dbReference type="InterPro" id="IPR023865">
    <property type="entry name" value="Aliphatic_acid_kinase_CS"/>
</dbReference>
<dbReference type="Proteomes" id="UP000010301">
    <property type="component" value="Unassembled WGS sequence"/>
</dbReference>
<evidence type="ECO:0000256" key="2">
    <source>
        <dbReference type="ARBA" id="ARBA00022679"/>
    </source>
</evidence>
<protein>
    <recommendedName>
        <fullName evidence="6">Acetate kinase</fullName>
        <ecNumber evidence="6">2.7.2.1</ecNumber>
    </recommendedName>
    <alternativeName>
        <fullName evidence="6">Acetokinase</fullName>
    </alternativeName>
</protein>
<keyword evidence="9" id="KW-1185">Reference proteome</keyword>
<gene>
    <name evidence="6 8" type="primary">ackA</name>
    <name evidence="8" type="ORF">HMPREF0044_0713</name>
</gene>
<dbReference type="AlphaFoldDB" id="C0W0X0"/>
<feature type="binding site" evidence="6">
    <location>
        <begin position="292"/>
        <end position="294"/>
    </location>
    <ligand>
        <name>ATP</name>
        <dbReference type="ChEBI" id="CHEBI:30616"/>
    </ligand>
</feature>
<feature type="binding site" evidence="6">
    <location>
        <position position="23"/>
    </location>
    <ligand>
        <name>Mg(2+)</name>
        <dbReference type="ChEBI" id="CHEBI:18420"/>
    </ligand>
</feature>
<comment type="catalytic activity">
    <reaction evidence="6">
        <text>acetate + ATP = acetyl phosphate + ADP</text>
        <dbReference type="Rhea" id="RHEA:11352"/>
        <dbReference type="ChEBI" id="CHEBI:22191"/>
        <dbReference type="ChEBI" id="CHEBI:30089"/>
        <dbReference type="ChEBI" id="CHEBI:30616"/>
        <dbReference type="ChEBI" id="CHEBI:456216"/>
        <dbReference type="EC" id="2.7.2.1"/>
    </reaction>
</comment>
<dbReference type="GO" id="GO:0006085">
    <property type="term" value="P:acetyl-CoA biosynthetic process"/>
    <property type="evidence" value="ECO:0007669"/>
    <property type="project" value="UniProtKB-UniRule"/>
</dbReference>
<feature type="binding site" evidence="6">
    <location>
        <begin position="218"/>
        <end position="222"/>
    </location>
    <ligand>
        <name>ATP</name>
        <dbReference type="ChEBI" id="CHEBI:30616"/>
    </ligand>
</feature>
<evidence type="ECO:0000313" key="8">
    <source>
        <dbReference type="EMBL" id="EEH63694.1"/>
    </source>
</evidence>
<comment type="similarity">
    <text evidence="1 6 7">Belongs to the acetokinase family.</text>
</comment>
<comment type="cofactor">
    <cofactor evidence="6">
        <name>Mg(2+)</name>
        <dbReference type="ChEBI" id="CHEBI:18420"/>
    </cofactor>
    <cofactor evidence="6">
        <name>Mn(2+)</name>
        <dbReference type="ChEBI" id="CHEBI:29035"/>
    </cofactor>
    <text evidence="6">Mg(2+). Can also accept Mn(2+).</text>
</comment>
<dbReference type="PROSITE" id="PS01075">
    <property type="entry name" value="ACETATE_KINASE_1"/>
    <property type="match status" value="1"/>
</dbReference>
<dbReference type="Pfam" id="PF00871">
    <property type="entry name" value="Acetate_kinase"/>
    <property type="match status" value="1"/>
</dbReference>
<keyword evidence="6" id="KW-0479">Metal-binding</keyword>
<dbReference type="InterPro" id="IPR000890">
    <property type="entry name" value="Aliphatic_acid_kin_short-chain"/>
</dbReference>
<keyword evidence="4 6" id="KW-0418">Kinase</keyword>
<dbReference type="PIRSF" id="PIRSF000722">
    <property type="entry name" value="Acetate_prop_kin"/>
    <property type="match status" value="1"/>
</dbReference>
<keyword evidence="5 6" id="KW-0067">ATP-binding</keyword>
<evidence type="ECO:0000313" key="9">
    <source>
        <dbReference type="Proteomes" id="UP000010301"/>
    </source>
</evidence>
<keyword evidence="6" id="KW-0460">Magnesium</keyword>
<dbReference type="HOGENOM" id="CLU_020352_0_1_11"/>
<accession>C0W0X0</accession>
<comment type="function">
    <text evidence="6">Catalyzes the formation of acetyl phosphate from acetate and ATP. Can also catalyze the reverse reaction.</text>
</comment>
<dbReference type="InterPro" id="IPR004372">
    <property type="entry name" value="Ac/propionate_kinase"/>
</dbReference>